<gene>
    <name evidence="3" type="ORF">DDF67_10290</name>
</gene>
<accession>A0A2T9K2Y1</accession>
<proteinExistence type="predicted"/>
<name>A0A2T9K2Y1_9CAUL</name>
<feature type="signal peptide" evidence="2">
    <location>
        <begin position="1"/>
        <end position="27"/>
    </location>
</feature>
<evidence type="ECO:0000313" key="3">
    <source>
        <dbReference type="EMBL" id="PVM90307.1"/>
    </source>
</evidence>
<feature type="region of interest" description="Disordered" evidence="1">
    <location>
        <begin position="233"/>
        <end position="259"/>
    </location>
</feature>
<dbReference type="AlphaFoldDB" id="A0A2T9K2Y1"/>
<reference evidence="3 4" key="1">
    <citation type="submission" date="2018-04" db="EMBL/GenBank/DDBJ databases">
        <title>The genome sequence of Caulobacter sp. 744.</title>
        <authorList>
            <person name="Gao J."/>
            <person name="Sun J."/>
        </authorList>
    </citation>
    <scope>NUCLEOTIDE SEQUENCE [LARGE SCALE GENOMIC DNA]</scope>
    <source>
        <strain evidence="3 4">774</strain>
    </source>
</reference>
<evidence type="ECO:0000256" key="1">
    <source>
        <dbReference type="SAM" id="MobiDB-lite"/>
    </source>
</evidence>
<dbReference type="EMBL" id="QDKQ01000035">
    <property type="protein sequence ID" value="PVM90307.1"/>
    <property type="molecule type" value="Genomic_DNA"/>
</dbReference>
<feature type="chain" id="PRO_5015632665" evidence="2">
    <location>
        <begin position="28"/>
        <end position="322"/>
    </location>
</feature>
<dbReference type="Proteomes" id="UP000245073">
    <property type="component" value="Unassembled WGS sequence"/>
</dbReference>
<sequence length="322" mass="34251">MTMLARAALSMAVVLSGLGAAAPPSLAQPTAEKPVFLACFAFNPSGDRLAIAFMPHQITAGALKGVDPEAKIRTSGIQAISKYPAARCGRFDTADQALQWYRESGYAMINRLGYPKGFWPEPPPAGPPKWAVCTLETSGGVGTKLAMFVFEPFQVAAAKAPIPRDVGMLFHHEVGAGTVVSGYQPFNGNGSGSCNYYDDEASARARRDRWLQNRDYGIVKFVAWRPSADLTGLGAASGPAKVTGTAGGPGDPKSTSGVTVTKADTSLREAGKAWDEQVRKTLAEEARKKVELAARSVQADTKGRQELEAFFKARRGNRGNAQ</sequence>
<protein>
    <submittedName>
        <fullName evidence="3">Uncharacterized protein</fullName>
    </submittedName>
</protein>
<keyword evidence="4" id="KW-1185">Reference proteome</keyword>
<evidence type="ECO:0000256" key="2">
    <source>
        <dbReference type="SAM" id="SignalP"/>
    </source>
</evidence>
<keyword evidence="2" id="KW-0732">Signal</keyword>
<comment type="caution">
    <text evidence="3">The sequence shown here is derived from an EMBL/GenBank/DDBJ whole genome shotgun (WGS) entry which is preliminary data.</text>
</comment>
<organism evidence="3 4">
    <name type="scientific">Caulobacter endophyticus</name>
    <dbReference type="NCBI Taxonomy" id="2172652"/>
    <lineage>
        <taxon>Bacteria</taxon>
        <taxon>Pseudomonadati</taxon>
        <taxon>Pseudomonadota</taxon>
        <taxon>Alphaproteobacteria</taxon>
        <taxon>Caulobacterales</taxon>
        <taxon>Caulobacteraceae</taxon>
        <taxon>Caulobacter</taxon>
    </lineage>
</organism>
<evidence type="ECO:0000313" key="4">
    <source>
        <dbReference type="Proteomes" id="UP000245073"/>
    </source>
</evidence>